<comment type="caution">
    <text evidence="5">The sequence shown here is derived from an EMBL/GenBank/DDBJ whole genome shotgun (WGS) entry which is preliminary data.</text>
</comment>
<dbReference type="InterPro" id="IPR020084">
    <property type="entry name" value="NUDIX_hydrolase_CS"/>
</dbReference>
<dbReference type="CDD" id="cd04678">
    <property type="entry name" value="NUDIX_MTH2_Nudt15"/>
    <property type="match status" value="1"/>
</dbReference>
<dbReference type="GO" id="GO:0016787">
    <property type="term" value="F:hydrolase activity"/>
    <property type="evidence" value="ECO:0007669"/>
    <property type="project" value="UniProtKB-KW"/>
</dbReference>
<protein>
    <recommendedName>
        <fullName evidence="4">Nudix hydrolase domain-containing protein</fullName>
    </recommendedName>
</protein>
<dbReference type="PROSITE" id="PS00893">
    <property type="entry name" value="NUDIX_BOX"/>
    <property type="match status" value="1"/>
</dbReference>
<gene>
    <name evidence="5" type="ORF">N475_01035</name>
</gene>
<feature type="domain" description="Nudix hydrolase" evidence="4">
    <location>
        <begin position="4"/>
        <end position="133"/>
    </location>
</feature>
<dbReference type="InterPro" id="IPR015797">
    <property type="entry name" value="NUDIX_hydrolase-like_dom_sf"/>
</dbReference>
<organism evidence="5 6">
    <name type="scientific">Pseudoalteromonas luteoviolacea DSM 6061</name>
    <dbReference type="NCBI Taxonomy" id="1365250"/>
    <lineage>
        <taxon>Bacteria</taxon>
        <taxon>Pseudomonadati</taxon>
        <taxon>Pseudomonadota</taxon>
        <taxon>Gammaproteobacteria</taxon>
        <taxon>Alteromonadales</taxon>
        <taxon>Pseudoalteromonadaceae</taxon>
        <taxon>Pseudoalteromonas</taxon>
    </lineage>
</organism>
<dbReference type="SUPFAM" id="SSF55811">
    <property type="entry name" value="Nudix"/>
    <property type="match status" value="1"/>
</dbReference>
<accession>A0A166XWW2</accession>
<dbReference type="FunFam" id="3.90.79.10:FF:000060">
    <property type="entry name" value="Nudix hydrolase 1"/>
    <property type="match status" value="1"/>
</dbReference>
<keyword evidence="6" id="KW-1185">Reference proteome</keyword>
<dbReference type="PRINTS" id="PR00502">
    <property type="entry name" value="NUDIXFAMILY"/>
</dbReference>
<proteinExistence type="inferred from homology"/>
<evidence type="ECO:0000313" key="6">
    <source>
        <dbReference type="Proteomes" id="UP000076643"/>
    </source>
</evidence>
<evidence type="ECO:0000256" key="1">
    <source>
        <dbReference type="ARBA" id="ARBA00001946"/>
    </source>
</evidence>
<dbReference type="EMBL" id="AUYB01000092">
    <property type="protein sequence ID" value="KZN40993.1"/>
    <property type="molecule type" value="Genomic_DNA"/>
</dbReference>
<sequence>MENAVRVGVGVILIRDGKILLGERQGAHGENTWATPGGHLEMGESVESCAKREVLEETGLHISALHKVGFTNDIFDRENKHYITLFMAADCPVGEAVIMEPEKCKAWQWFSLDALPKPLFLSMENLLKETNLKSLIS</sequence>
<name>A0A166XWW2_9GAMM</name>
<dbReference type="Proteomes" id="UP000076643">
    <property type="component" value="Unassembled WGS sequence"/>
</dbReference>
<comment type="similarity">
    <text evidence="3">Belongs to the Nudix hydrolase family.</text>
</comment>
<dbReference type="PROSITE" id="PS51462">
    <property type="entry name" value="NUDIX"/>
    <property type="match status" value="1"/>
</dbReference>
<reference evidence="5 6" key="1">
    <citation type="submission" date="2013-07" db="EMBL/GenBank/DDBJ databases">
        <title>Comparative Genomic and Metabolomic Analysis of Twelve Strains of Pseudoalteromonas luteoviolacea.</title>
        <authorList>
            <person name="Vynne N.G."/>
            <person name="Mansson M."/>
            <person name="Gram L."/>
        </authorList>
    </citation>
    <scope>NUCLEOTIDE SEQUENCE [LARGE SCALE GENOMIC DNA]</scope>
    <source>
        <strain evidence="5 6">DSM 6061</strain>
    </source>
</reference>
<dbReference type="InterPro" id="IPR020476">
    <property type="entry name" value="Nudix_hydrolase"/>
</dbReference>
<dbReference type="Pfam" id="PF00293">
    <property type="entry name" value="NUDIX"/>
    <property type="match status" value="1"/>
</dbReference>
<keyword evidence="2 3" id="KW-0378">Hydrolase</keyword>
<dbReference type="PANTHER" id="PTHR16099:SF5">
    <property type="entry name" value="NUCLEOTIDE TRIPHOSPHATE DIPHOSPHATASE NUDT15"/>
    <property type="match status" value="1"/>
</dbReference>
<evidence type="ECO:0000256" key="3">
    <source>
        <dbReference type="RuleBase" id="RU003476"/>
    </source>
</evidence>
<dbReference type="PANTHER" id="PTHR16099">
    <property type="entry name" value="8-OXO-DGTP DIPHOSPHATES NUDT15"/>
    <property type="match status" value="1"/>
</dbReference>
<dbReference type="RefSeq" id="WP_063356501.1">
    <property type="nucleotide sequence ID" value="NZ_AQHB01000023.1"/>
</dbReference>
<evidence type="ECO:0000313" key="5">
    <source>
        <dbReference type="EMBL" id="KZN40993.1"/>
    </source>
</evidence>
<evidence type="ECO:0000256" key="2">
    <source>
        <dbReference type="ARBA" id="ARBA00022801"/>
    </source>
</evidence>
<comment type="cofactor">
    <cofactor evidence="1">
        <name>Mg(2+)</name>
        <dbReference type="ChEBI" id="CHEBI:18420"/>
    </cofactor>
</comment>
<dbReference type="Gene3D" id="3.90.79.10">
    <property type="entry name" value="Nucleoside Triphosphate Pyrophosphohydrolase"/>
    <property type="match status" value="1"/>
</dbReference>
<dbReference type="PATRIC" id="fig|1365250.3.peg.1357"/>
<evidence type="ECO:0000259" key="4">
    <source>
        <dbReference type="PROSITE" id="PS51462"/>
    </source>
</evidence>
<dbReference type="AlphaFoldDB" id="A0A166XWW2"/>
<dbReference type="InterPro" id="IPR000086">
    <property type="entry name" value="NUDIX_hydrolase_dom"/>
</dbReference>